<keyword evidence="6" id="KW-0694">RNA-binding</keyword>
<comment type="similarity">
    <text evidence="2">Belongs to the PRP31 family.</text>
</comment>
<dbReference type="FunFam" id="1.10.287.4070:FF:000003">
    <property type="entry name" value="U4/U6 small nuclear ribonucleoprotein PRP31"/>
    <property type="match status" value="1"/>
</dbReference>
<feature type="compositionally biased region" description="Basic residues" evidence="10">
    <location>
        <begin position="760"/>
        <end position="770"/>
    </location>
</feature>
<dbReference type="PANTHER" id="PTHR13904:SF0">
    <property type="entry name" value="U4_U6 SMALL NUCLEAR RIBONUCLEOPROTEIN PRP31"/>
    <property type="match status" value="1"/>
</dbReference>
<keyword evidence="13" id="KW-1185">Reference proteome</keyword>
<evidence type="ECO:0000256" key="7">
    <source>
        <dbReference type="ARBA" id="ARBA00023187"/>
    </source>
</evidence>
<keyword evidence="8" id="KW-0539">Nucleus</keyword>
<dbReference type="InterPro" id="IPR042239">
    <property type="entry name" value="Nop_C"/>
</dbReference>
<dbReference type="SUPFAM" id="SSF89124">
    <property type="entry name" value="Nop domain"/>
    <property type="match status" value="1"/>
</dbReference>
<dbReference type="InterPro" id="IPR027105">
    <property type="entry name" value="Prp31"/>
</dbReference>
<dbReference type="Proteomes" id="UP000292702">
    <property type="component" value="Unassembled WGS sequence"/>
</dbReference>
<dbReference type="GO" id="GO:0005687">
    <property type="term" value="C:U4 snRNP"/>
    <property type="evidence" value="ECO:0007669"/>
    <property type="project" value="TreeGrafter"/>
</dbReference>
<evidence type="ECO:0000256" key="10">
    <source>
        <dbReference type="SAM" id="MobiDB-lite"/>
    </source>
</evidence>
<feature type="region of interest" description="Disordered" evidence="10">
    <location>
        <begin position="375"/>
        <end position="426"/>
    </location>
</feature>
<dbReference type="InterPro" id="IPR008928">
    <property type="entry name" value="6-hairpin_glycosidase_sf"/>
</dbReference>
<evidence type="ECO:0000256" key="3">
    <source>
        <dbReference type="ARBA" id="ARBA00022664"/>
    </source>
</evidence>
<gene>
    <name evidence="12" type="primary">PRP31</name>
    <name evidence="12" type="ORF">EIP91_000909</name>
</gene>
<comment type="subcellular location">
    <subcellularLocation>
        <location evidence="1">Nucleus</location>
    </subcellularLocation>
</comment>
<dbReference type="InterPro" id="IPR010905">
    <property type="entry name" value="Glyco_hydro_88"/>
</dbReference>
<dbReference type="PROSITE" id="PS51358">
    <property type="entry name" value="NOP"/>
    <property type="match status" value="1"/>
</dbReference>
<feature type="region of interest" description="Disordered" evidence="10">
    <location>
        <begin position="744"/>
        <end position="770"/>
    </location>
</feature>
<dbReference type="GO" id="GO:0016787">
    <property type="term" value="F:hydrolase activity"/>
    <property type="evidence" value="ECO:0007669"/>
    <property type="project" value="UniProtKB-KW"/>
</dbReference>
<keyword evidence="4" id="KW-0747">Spliceosome</keyword>
<dbReference type="PANTHER" id="PTHR13904">
    <property type="entry name" value="PRE-MRNA SPLICING FACTOR PRP31"/>
    <property type="match status" value="1"/>
</dbReference>
<keyword evidence="5" id="KW-0378">Hydrolase</keyword>
<evidence type="ECO:0000256" key="8">
    <source>
        <dbReference type="ARBA" id="ARBA00023242"/>
    </source>
</evidence>
<feature type="domain" description="Nop" evidence="11">
    <location>
        <begin position="624"/>
        <end position="742"/>
    </location>
</feature>
<evidence type="ECO:0000256" key="1">
    <source>
        <dbReference type="ARBA" id="ARBA00004123"/>
    </source>
</evidence>
<dbReference type="InterPro" id="IPR002687">
    <property type="entry name" value="Nop_dom"/>
</dbReference>
<dbReference type="GO" id="GO:0071011">
    <property type="term" value="C:precatalytic spliceosome"/>
    <property type="evidence" value="ECO:0007669"/>
    <property type="project" value="TreeGrafter"/>
</dbReference>
<dbReference type="STRING" id="92696.A0A4R0RF64"/>
<dbReference type="SUPFAM" id="SSF48208">
    <property type="entry name" value="Six-hairpin glycosidases"/>
    <property type="match status" value="1"/>
</dbReference>
<dbReference type="GO" id="GO:0046540">
    <property type="term" value="C:U4/U6 x U5 tri-snRNP complex"/>
    <property type="evidence" value="ECO:0007669"/>
    <property type="project" value="InterPro"/>
</dbReference>
<dbReference type="InterPro" id="IPR019175">
    <property type="entry name" value="Prp31_C"/>
</dbReference>
<dbReference type="GO" id="GO:0005975">
    <property type="term" value="P:carbohydrate metabolic process"/>
    <property type="evidence" value="ECO:0007669"/>
    <property type="project" value="InterPro"/>
</dbReference>
<reference evidence="12 13" key="1">
    <citation type="submission" date="2018-11" db="EMBL/GenBank/DDBJ databases">
        <title>Genome assembly of Steccherinum ochraceum LE-BIN_3174, the white-rot fungus of the Steccherinaceae family (The Residual Polyporoid clade, Polyporales, Basidiomycota).</title>
        <authorList>
            <person name="Fedorova T.V."/>
            <person name="Glazunova O.A."/>
            <person name="Landesman E.O."/>
            <person name="Moiseenko K.V."/>
            <person name="Psurtseva N.V."/>
            <person name="Savinova O.S."/>
            <person name="Shakhova N.V."/>
            <person name="Tyazhelova T.V."/>
            <person name="Vasina D.V."/>
        </authorList>
    </citation>
    <scope>NUCLEOTIDE SEQUENCE [LARGE SCALE GENOMIC DNA]</scope>
    <source>
        <strain evidence="12 13">LE-BIN_3174</strain>
    </source>
</reference>
<dbReference type="InterPro" id="IPR012341">
    <property type="entry name" value="6hp_glycosidase-like_sf"/>
</dbReference>
<dbReference type="SMART" id="SM00931">
    <property type="entry name" value="NOSIC"/>
    <property type="match status" value="1"/>
</dbReference>
<dbReference type="AlphaFoldDB" id="A0A4R0RF64"/>
<dbReference type="EMBL" id="RWJN01000120">
    <property type="protein sequence ID" value="TCD66831.1"/>
    <property type="molecule type" value="Genomic_DNA"/>
</dbReference>
<protein>
    <submittedName>
        <fullName evidence="12">U4/U6-U5 snRNP complex subunit prp31</fullName>
    </submittedName>
</protein>
<dbReference type="OrthoDB" id="4771285at2759"/>
<evidence type="ECO:0000256" key="6">
    <source>
        <dbReference type="ARBA" id="ARBA00022884"/>
    </source>
</evidence>
<keyword evidence="9" id="KW-0687">Ribonucleoprotein</keyword>
<feature type="compositionally biased region" description="Acidic residues" evidence="10">
    <location>
        <begin position="406"/>
        <end position="423"/>
    </location>
</feature>
<evidence type="ECO:0000259" key="11">
    <source>
        <dbReference type="PROSITE" id="PS51358"/>
    </source>
</evidence>
<dbReference type="FunFam" id="1.10.246.90:FF:000002">
    <property type="entry name" value="U4/U6 small nuclear ribonucleoprotein Prp31"/>
    <property type="match status" value="1"/>
</dbReference>
<dbReference type="Pfam" id="PF09785">
    <property type="entry name" value="Prp31_C"/>
    <property type="match status" value="1"/>
</dbReference>
<evidence type="ECO:0000256" key="2">
    <source>
        <dbReference type="ARBA" id="ARBA00005572"/>
    </source>
</evidence>
<dbReference type="Gene3D" id="1.50.10.10">
    <property type="match status" value="1"/>
</dbReference>
<evidence type="ECO:0000313" key="13">
    <source>
        <dbReference type="Proteomes" id="UP000292702"/>
    </source>
</evidence>
<keyword evidence="3" id="KW-0507">mRNA processing</keyword>
<evidence type="ECO:0000256" key="4">
    <source>
        <dbReference type="ARBA" id="ARBA00022728"/>
    </source>
</evidence>
<dbReference type="InterPro" id="IPR036070">
    <property type="entry name" value="Nop_dom_sf"/>
</dbReference>
<dbReference type="GO" id="GO:0003723">
    <property type="term" value="F:RNA binding"/>
    <property type="evidence" value="ECO:0007669"/>
    <property type="project" value="UniProtKB-KW"/>
</dbReference>
<evidence type="ECO:0000256" key="9">
    <source>
        <dbReference type="ARBA" id="ARBA00023274"/>
    </source>
</evidence>
<sequence length="899" mass="98963">MSRLQEKPALLQTIRSLIHCLVEIKDETGQFLMTLADGRVIDTKGWNDWEWTHGVGLYGLLKFHEATGDNYPIEVALKWFKERFEAGTTKNVNTMSPLLTAAYLHESKHANYLPHLESWADWIMHDMPRTEEDGLQHMTYLDDHHQQLWDDTLMMSVLPLAKIGLVLNKPEYVEEAKRQFMVHTKYLADMTTGLWFHGWCFDGRHHFGRALWGRGNCWVTVSIPDFIDLLQLPPHDGLRLFLVSTLIAQIDALVKYQDKETGLWHTILNDSSSYLEASATAGFAYGILKSLRLRLIPKKDEYVQAAEKAVRGVLANITKEGELQQVSFGTPVFKSIEEYKKIPLTSMPYGQSLALLALTEYYRNELLADLEGLSEGEEEYKSDDQAAGPQAGPSTSNGVKRKASGSDDDMSEGEGEGEAEGEGGEGAKMGLVLEGGVKPAEELDAEDVQQMDLGSVEDVRKIAKLYGSKRMTDILSELEKYQAKPSSAEQMALPAHSNPEYNLIVQANNLSVDVDNEIMVVHKFIRDHYSPKFPELEQLVADPAMYIKSVKVLGNSEDPTKVDLQGVLPPAIIMSVLVTATTTAGQTLSDSEWKAVEYAVDLADKLEEARKTIFMYVSSRMNVLAPNLSAIVGTTTAAKLLGVAGGLGGIAKMPACNVHLLGAQRKIAAGFSSATQKRHTGFVFQSELVQQTPPEYQLKVQRTIGAKCVLAARMDLERQRRDGAYGEDLREKIEKHIDRLAAPPPGKIVKALPIPNDGPKKRRGGKRARKAKEAYAQTELRKMQNRMVFGEAEEEVGAFDQTKGLGMIGSGKVRAGMGEAKSKAKMSKANKLRTAALNRAVQMSGAGGTQTSGTATSLTVTPVQGFELTNKAAAAARVKEANDRWFAGGTFSFVGQKGA</sequence>
<evidence type="ECO:0000313" key="12">
    <source>
        <dbReference type="EMBL" id="TCD66831.1"/>
    </source>
</evidence>
<keyword evidence="7" id="KW-0508">mRNA splicing</keyword>
<dbReference type="Gene3D" id="1.10.246.90">
    <property type="entry name" value="Nop domain"/>
    <property type="match status" value="1"/>
</dbReference>
<dbReference type="GO" id="GO:0000244">
    <property type="term" value="P:spliceosomal tri-snRNP complex assembly"/>
    <property type="evidence" value="ECO:0007669"/>
    <property type="project" value="InterPro"/>
</dbReference>
<dbReference type="Gene3D" id="1.10.287.4070">
    <property type="match status" value="1"/>
</dbReference>
<evidence type="ECO:0000256" key="5">
    <source>
        <dbReference type="ARBA" id="ARBA00022801"/>
    </source>
</evidence>
<accession>A0A4R0RF64</accession>
<proteinExistence type="inferred from homology"/>
<dbReference type="Pfam" id="PF07470">
    <property type="entry name" value="Glyco_hydro_88"/>
    <property type="match status" value="1"/>
</dbReference>
<name>A0A4R0RF64_9APHY</name>
<comment type="caution">
    <text evidence="12">The sequence shown here is derived from an EMBL/GenBank/DDBJ whole genome shotgun (WGS) entry which is preliminary data.</text>
</comment>
<dbReference type="InterPro" id="IPR012976">
    <property type="entry name" value="NOSIC"/>
</dbReference>
<dbReference type="Pfam" id="PF01798">
    <property type="entry name" value="Nop"/>
    <property type="match status" value="1"/>
</dbReference>
<organism evidence="12 13">
    <name type="scientific">Steccherinum ochraceum</name>
    <dbReference type="NCBI Taxonomy" id="92696"/>
    <lineage>
        <taxon>Eukaryota</taxon>
        <taxon>Fungi</taxon>
        <taxon>Dikarya</taxon>
        <taxon>Basidiomycota</taxon>
        <taxon>Agaricomycotina</taxon>
        <taxon>Agaricomycetes</taxon>
        <taxon>Polyporales</taxon>
        <taxon>Steccherinaceae</taxon>
        <taxon>Steccherinum</taxon>
    </lineage>
</organism>